<dbReference type="InterPro" id="IPR024041">
    <property type="entry name" value="NH4_transpt_AmtB-like_dom"/>
</dbReference>
<feature type="signal peptide" evidence="9">
    <location>
        <begin position="1"/>
        <end position="25"/>
    </location>
</feature>
<feature type="transmembrane region" description="Helical" evidence="8">
    <location>
        <begin position="212"/>
        <end position="233"/>
    </location>
</feature>
<organism evidence="11 12">
    <name type="scientific">Brevundimonas denitrificans</name>
    <dbReference type="NCBI Taxonomy" id="1443434"/>
    <lineage>
        <taxon>Bacteria</taxon>
        <taxon>Pseudomonadati</taxon>
        <taxon>Pseudomonadota</taxon>
        <taxon>Alphaproteobacteria</taxon>
        <taxon>Caulobacterales</taxon>
        <taxon>Caulobacteraceae</taxon>
        <taxon>Brevundimonas</taxon>
    </lineage>
</organism>
<evidence type="ECO:0000313" key="11">
    <source>
        <dbReference type="EMBL" id="GLS01776.1"/>
    </source>
</evidence>
<sequence>MTRLRIGLAGALTLLLGSVGGTASAAAAAPPALLAHQAPLALDGAATGWILTSTALVLLMTLPGLALFYGGMVRRKNVIATITQSLGVASVVTLAWFIAGYGLSFGVGQPIGGYSGEEVQSYIGSFQALFLNGVTPATAHSLAPGLPEYLWIAYQLTFAIITPALIAGAFAERIKYSGLLLFTGLWTLLVYAPICHWVWGGGFLGAAGVLDFAGGAVVHVNAGVAGLVCAIFLGARKGYGKESIVAHNPVLTMIGACLLLVGWIGFNAGSAWTADSIASVALLNTILAAMAGSLTWKIVEIMEKRKPSLIGVLSGLIAGLVAITPAAGLVDPKGAVIIGLASGPVCYAASVWIKKLLRYDDSLDAFGIHGAGGILGAVLTGVFASAAVNGAAEGATVAKQIWGLGVTIGWSAVATFLILIVCKFTTGLRVTAEQEQEGLDGHLHGEVMEGV</sequence>
<protein>
    <recommendedName>
        <fullName evidence="8">Ammonium transporter</fullName>
    </recommendedName>
</protein>
<feature type="transmembrane region" description="Helical" evidence="8">
    <location>
        <begin position="245"/>
        <end position="265"/>
    </location>
</feature>
<dbReference type="SUPFAM" id="SSF111352">
    <property type="entry name" value="Ammonium transporter"/>
    <property type="match status" value="1"/>
</dbReference>
<accession>A0ABQ6BIN0</accession>
<dbReference type="InterPro" id="IPR001905">
    <property type="entry name" value="Ammonium_transpt"/>
</dbReference>
<keyword evidence="7 8" id="KW-0924">Ammonia transport</keyword>
<feature type="transmembrane region" description="Helical" evidence="8">
    <location>
        <begin position="334"/>
        <end position="353"/>
    </location>
</feature>
<comment type="caution">
    <text evidence="11">The sequence shown here is derived from an EMBL/GenBank/DDBJ whole genome shotgun (WGS) entry which is preliminary data.</text>
</comment>
<proteinExistence type="inferred from homology"/>
<feature type="transmembrane region" description="Helical" evidence="8">
    <location>
        <begin position="365"/>
        <end position="388"/>
    </location>
</feature>
<keyword evidence="9" id="KW-0732">Signal</keyword>
<evidence type="ECO:0000256" key="7">
    <source>
        <dbReference type="ARBA" id="ARBA00023177"/>
    </source>
</evidence>
<dbReference type="InterPro" id="IPR018047">
    <property type="entry name" value="Ammonium_transpt_CS"/>
</dbReference>
<feature type="transmembrane region" description="Helical" evidence="8">
    <location>
        <begin position="178"/>
        <end position="200"/>
    </location>
</feature>
<keyword evidence="5 8" id="KW-1133">Transmembrane helix</keyword>
<evidence type="ECO:0000256" key="3">
    <source>
        <dbReference type="ARBA" id="ARBA00022448"/>
    </source>
</evidence>
<keyword evidence="4 8" id="KW-0812">Transmembrane</keyword>
<dbReference type="Gene3D" id="1.10.3430.10">
    <property type="entry name" value="Ammonium transporter AmtB like domains"/>
    <property type="match status" value="1"/>
</dbReference>
<comment type="similarity">
    <text evidence="2 8">Belongs to the ammonia transporter channel (TC 1.A.11.2) family.</text>
</comment>
<gene>
    <name evidence="11" type="ORF">GCM10007859_17920</name>
</gene>
<dbReference type="InterPro" id="IPR029020">
    <property type="entry name" value="Ammonium/urea_transptr"/>
</dbReference>
<keyword evidence="12" id="KW-1185">Reference proteome</keyword>
<evidence type="ECO:0000256" key="4">
    <source>
        <dbReference type="ARBA" id="ARBA00022692"/>
    </source>
</evidence>
<feature type="transmembrane region" description="Helical" evidence="8">
    <location>
        <begin position="277"/>
        <end position="296"/>
    </location>
</feature>
<evidence type="ECO:0000313" key="12">
    <source>
        <dbReference type="Proteomes" id="UP001156921"/>
    </source>
</evidence>
<dbReference type="PANTHER" id="PTHR43029:SF10">
    <property type="entry name" value="AMMONIUM TRANSPORTER MEP2"/>
    <property type="match status" value="1"/>
</dbReference>
<evidence type="ECO:0000256" key="6">
    <source>
        <dbReference type="ARBA" id="ARBA00023136"/>
    </source>
</evidence>
<feature type="transmembrane region" description="Helical" evidence="8">
    <location>
        <begin position="308"/>
        <end position="328"/>
    </location>
</feature>
<dbReference type="NCBIfam" id="TIGR00836">
    <property type="entry name" value="amt"/>
    <property type="match status" value="1"/>
</dbReference>
<evidence type="ECO:0000256" key="1">
    <source>
        <dbReference type="ARBA" id="ARBA00004141"/>
    </source>
</evidence>
<dbReference type="Pfam" id="PF00909">
    <property type="entry name" value="Ammonium_transp"/>
    <property type="match status" value="1"/>
</dbReference>
<feature type="transmembrane region" description="Helical" evidence="8">
    <location>
        <begin position="49"/>
        <end position="71"/>
    </location>
</feature>
<dbReference type="PANTHER" id="PTHR43029">
    <property type="entry name" value="AMMONIUM TRANSPORTER MEP2"/>
    <property type="match status" value="1"/>
</dbReference>
<dbReference type="Proteomes" id="UP001156921">
    <property type="component" value="Unassembled WGS sequence"/>
</dbReference>
<dbReference type="RefSeq" id="WP_284222637.1">
    <property type="nucleotide sequence ID" value="NZ_BSOY01000037.1"/>
</dbReference>
<keyword evidence="3 8" id="KW-0813">Transport</keyword>
<dbReference type="EMBL" id="BSOY01000037">
    <property type="protein sequence ID" value="GLS01776.1"/>
    <property type="molecule type" value="Genomic_DNA"/>
</dbReference>
<evidence type="ECO:0000259" key="10">
    <source>
        <dbReference type="Pfam" id="PF00909"/>
    </source>
</evidence>
<feature type="transmembrane region" description="Helical" evidence="8">
    <location>
        <begin position="149"/>
        <end position="171"/>
    </location>
</feature>
<dbReference type="PROSITE" id="PS01219">
    <property type="entry name" value="AMMONIUM_TRANSP"/>
    <property type="match status" value="1"/>
</dbReference>
<comment type="subcellular location">
    <subcellularLocation>
        <location evidence="8">Cell membrane</location>
        <topology evidence="8">Multi-pass membrane protein</topology>
    </subcellularLocation>
    <subcellularLocation>
        <location evidence="1">Membrane</location>
        <topology evidence="1">Multi-pass membrane protein</topology>
    </subcellularLocation>
</comment>
<name>A0ABQ6BIN0_9CAUL</name>
<feature type="transmembrane region" description="Helical" evidence="8">
    <location>
        <begin position="400"/>
        <end position="422"/>
    </location>
</feature>
<feature type="transmembrane region" description="Helical" evidence="8">
    <location>
        <begin position="78"/>
        <end position="99"/>
    </location>
</feature>
<feature type="domain" description="Ammonium transporter AmtB-like" evidence="10">
    <location>
        <begin position="49"/>
        <end position="447"/>
    </location>
</feature>
<reference evidence="12" key="1">
    <citation type="journal article" date="2019" name="Int. J. Syst. Evol. Microbiol.">
        <title>The Global Catalogue of Microorganisms (GCM) 10K type strain sequencing project: providing services to taxonomists for standard genome sequencing and annotation.</title>
        <authorList>
            <consortium name="The Broad Institute Genomics Platform"/>
            <consortium name="The Broad Institute Genome Sequencing Center for Infectious Disease"/>
            <person name="Wu L."/>
            <person name="Ma J."/>
        </authorList>
    </citation>
    <scope>NUCLEOTIDE SEQUENCE [LARGE SCALE GENOMIC DNA]</scope>
    <source>
        <strain evidence="12">NBRC 110107</strain>
    </source>
</reference>
<feature type="chain" id="PRO_5045670241" description="Ammonium transporter" evidence="9">
    <location>
        <begin position="26"/>
        <end position="451"/>
    </location>
</feature>
<evidence type="ECO:0000256" key="2">
    <source>
        <dbReference type="ARBA" id="ARBA00005887"/>
    </source>
</evidence>
<evidence type="ECO:0000256" key="9">
    <source>
        <dbReference type="SAM" id="SignalP"/>
    </source>
</evidence>
<evidence type="ECO:0000256" key="8">
    <source>
        <dbReference type="RuleBase" id="RU362002"/>
    </source>
</evidence>
<evidence type="ECO:0000256" key="5">
    <source>
        <dbReference type="ARBA" id="ARBA00022989"/>
    </source>
</evidence>
<keyword evidence="6 8" id="KW-0472">Membrane</keyword>